<dbReference type="EMBL" id="JACGXL010000001">
    <property type="protein sequence ID" value="MBA8886498.1"/>
    <property type="molecule type" value="Genomic_DNA"/>
</dbReference>
<keyword evidence="3" id="KW-1185">Reference proteome</keyword>
<dbReference type="AlphaFoldDB" id="A0A839EZ76"/>
<dbReference type="Proteomes" id="UP000550401">
    <property type="component" value="Unassembled WGS sequence"/>
</dbReference>
<feature type="region of interest" description="Disordered" evidence="1">
    <location>
        <begin position="146"/>
        <end position="169"/>
    </location>
</feature>
<name>A0A839EZ76_9GAMM</name>
<comment type="caution">
    <text evidence="2">The sequence shown here is derived from an EMBL/GenBank/DDBJ whole genome shotgun (WGS) entry which is preliminary data.</text>
</comment>
<gene>
    <name evidence="2" type="ORF">FHW12_000689</name>
</gene>
<protein>
    <submittedName>
        <fullName evidence="2">Uncharacterized protein</fullName>
    </submittedName>
</protein>
<reference evidence="2 3" key="1">
    <citation type="submission" date="2020-07" db="EMBL/GenBank/DDBJ databases">
        <title>Genomic Encyclopedia of Type Strains, Phase IV (KMG-V): Genome sequencing to study the core and pangenomes of soil and plant-associated prokaryotes.</title>
        <authorList>
            <person name="Whitman W."/>
        </authorList>
    </citation>
    <scope>NUCLEOTIDE SEQUENCE [LARGE SCALE GENOMIC DNA]</scope>
    <source>
        <strain evidence="2 3">RH2WT43</strain>
    </source>
</reference>
<evidence type="ECO:0000313" key="2">
    <source>
        <dbReference type="EMBL" id="MBA8886498.1"/>
    </source>
</evidence>
<evidence type="ECO:0000313" key="3">
    <source>
        <dbReference type="Proteomes" id="UP000550401"/>
    </source>
</evidence>
<organism evidence="2 3">
    <name type="scientific">Dokdonella fugitiva</name>
    <dbReference type="NCBI Taxonomy" id="328517"/>
    <lineage>
        <taxon>Bacteria</taxon>
        <taxon>Pseudomonadati</taxon>
        <taxon>Pseudomonadota</taxon>
        <taxon>Gammaproteobacteria</taxon>
        <taxon>Lysobacterales</taxon>
        <taxon>Rhodanobacteraceae</taxon>
        <taxon>Dokdonella</taxon>
    </lineage>
</organism>
<accession>A0A839EZ76</accession>
<proteinExistence type="predicted"/>
<sequence>MNTPKLHTVCVVGAPADVSARIHALLDEQRTRLDARWRIGDYIGAEVLLIETDSVYGHMDWLKAQGSGRLVAALTATPESYDFAVRTPVDAAGLVETLNRIGAHLAGEPVAAPARAKPEPPAAAEPVSAAAAKPVAPAMAITPRPAAAAPAQAPTAPASRAPQAPASPAYAHVEHGRTLHLGDLLGANSPFPGRLHLQSNGLPDLFIDTHEQTWRSAGNLKAITPWCTRTIGHGEIQVTGEADYAKQAGTLAAQPVSRLKWLVHLVGNDGQLEAGLDPRGHYKLSRWPQSEREFPKHFRIATVMLKQAATVDDIAAQSGASAADVANFINAYNAVGYIEGEAPADARGGGLFGRAKKTSAMS</sequence>
<dbReference type="RefSeq" id="WP_182529575.1">
    <property type="nucleotide sequence ID" value="NZ_JACGXL010000001.1"/>
</dbReference>
<evidence type="ECO:0000256" key="1">
    <source>
        <dbReference type="SAM" id="MobiDB-lite"/>
    </source>
</evidence>